<reference evidence="3" key="1">
    <citation type="submission" date="2014-06" db="EMBL/GenBank/DDBJ databases">
        <authorList>
            <person name="Ju J."/>
            <person name="Zhang J."/>
        </authorList>
    </citation>
    <scope>NUCLEOTIDE SEQUENCE</scope>
    <source>
        <strain evidence="3">SscI8</strain>
    </source>
</reference>
<evidence type="ECO:0000256" key="2">
    <source>
        <dbReference type="SAM" id="SignalP"/>
    </source>
</evidence>
<gene>
    <name evidence="3" type="ORF">SPSC_03601</name>
</gene>
<feature type="chain" id="PRO_5007303165" description="Mig1 protein" evidence="2">
    <location>
        <begin position="21"/>
        <end position="180"/>
    </location>
</feature>
<accession>A0A140KNB0</accession>
<feature type="compositionally biased region" description="Pro residues" evidence="1">
    <location>
        <begin position="25"/>
        <end position="44"/>
    </location>
</feature>
<evidence type="ECO:0000256" key="1">
    <source>
        <dbReference type="SAM" id="MobiDB-lite"/>
    </source>
</evidence>
<dbReference type="EMBL" id="LK056669">
    <property type="protein sequence ID" value="CDR87974.1"/>
    <property type="molecule type" value="Genomic_DNA"/>
</dbReference>
<feature type="signal peptide" evidence="2">
    <location>
        <begin position="1"/>
        <end position="20"/>
    </location>
</feature>
<feature type="region of interest" description="Disordered" evidence="1">
    <location>
        <begin position="22"/>
        <end position="53"/>
    </location>
</feature>
<evidence type="ECO:0008006" key="4">
    <source>
        <dbReference type="Google" id="ProtNLM"/>
    </source>
</evidence>
<keyword evidence="2" id="KW-0732">Signal</keyword>
<evidence type="ECO:0000313" key="3">
    <source>
        <dbReference type="EMBL" id="CDR87974.1"/>
    </source>
</evidence>
<dbReference type="AlphaFoldDB" id="A0A140KNB0"/>
<dbReference type="OrthoDB" id="2546720at2759"/>
<organism evidence="3">
    <name type="scientific">Sporisorium scitamineum</name>
    <dbReference type="NCBI Taxonomy" id="49012"/>
    <lineage>
        <taxon>Eukaryota</taxon>
        <taxon>Fungi</taxon>
        <taxon>Dikarya</taxon>
        <taxon>Basidiomycota</taxon>
        <taxon>Ustilaginomycotina</taxon>
        <taxon>Ustilaginomycetes</taxon>
        <taxon>Ustilaginales</taxon>
        <taxon>Ustilaginaceae</taxon>
        <taxon>Sporisorium</taxon>
    </lineage>
</organism>
<protein>
    <recommendedName>
        <fullName evidence="4">Mig1 protein</fullName>
    </recommendedName>
</protein>
<sequence>MHTFSTFLTILSIASSGVLALPSSNPNPNPNPDLEPPHPQPAPGTQPGCGPSGCHNPTGTFGLHRSDHHYHFLCDQHSQTAKRNHKVKACFDTRIALEHYLSAPNPSKLSGYIDGSGTDFLLYAGQIVTLAEKLEIHVDEAKGEKAREHGCARVRIYELPKWTLEVDETWCAGHNEPIRL</sequence>
<name>A0A140KNB0_9BASI</name>
<proteinExistence type="predicted"/>